<dbReference type="EMBL" id="OZ020103">
    <property type="protein sequence ID" value="CAK9277771.1"/>
    <property type="molecule type" value="Genomic_DNA"/>
</dbReference>
<evidence type="ECO:0000259" key="2">
    <source>
        <dbReference type="PROSITE" id="PS50181"/>
    </source>
</evidence>
<feature type="region of interest" description="Disordered" evidence="1">
    <location>
        <begin position="1"/>
        <end position="25"/>
    </location>
</feature>
<dbReference type="PANTHER" id="PTHR13318">
    <property type="entry name" value="PARTNER OF PAIRED, ISOFORM B-RELATED"/>
    <property type="match status" value="1"/>
</dbReference>
<dbReference type="Gene3D" id="1.20.1280.50">
    <property type="match status" value="1"/>
</dbReference>
<accession>A0ABP0XHD8</accession>
<sequence length="566" mass="62766">MARGSSNNCSNSSSSSSSSSSSRNREEIGEQRSIMACLADDTLLEVLRHLPTRYLLHAVALVCRRWRRLCESRLVYELVPPLWTPTYNPWGDMTEGRILKLAKQHASTLVTIQLHGLKQLNGKALEETCMELPHLHHLEVVSCPQFTVADYARISKNLPSHLSTLVLLNLPQNGIVSNTSDISSCDDFIGTLQKHCQSLQKLALDIFGSPGALDGLLQACHGLVSLNLNSNTLGWHHVGCIFQSCLSLCELSLISALLDSNDEKDTIPLNKTKVFNSNSLSETIPNSLVSLRLYKSTKQSFAWESEPGVHLLRARGQQLQQLHAHGLFNSSWYIIHTLCFNLKCLDLSHSNAQTYVLTKLEESVIVRLVQQLKKLEDLALPAATDRILFELGGHCPHLSKFFFQGHGPGLQLPAQSQVTDFGVSSLAQGCTKLHVLSLEGCDKVTITSARALAFHCRELQVLQLMGCRCWTDDAVAVLLPRLGHSLLFLDLLACPQISSAGLYGMLQFIQAHGTSLRVLAISRALFASSRSELAEMKKLVPFLDIRKGHARIDWTGFYNSRPWSYL</sequence>
<dbReference type="Gene3D" id="3.80.10.10">
    <property type="entry name" value="Ribonuclease Inhibitor"/>
    <property type="match status" value="1"/>
</dbReference>
<dbReference type="InterPro" id="IPR036047">
    <property type="entry name" value="F-box-like_dom_sf"/>
</dbReference>
<dbReference type="PANTHER" id="PTHR13318:SF190">
    <property type="entry name" value="PARTNER OF PAIRED, ISOFORM B"/>
    <property type="match status" value="1"/>
</dbReference>
<evidence type="ECO:0000313" key="4">
    <source>
        <dbReference type="Proteomes" id="UP001497444"/>
    </source>
</evidence>
<dbReference type="SUPFAM" id="SSF81383">
    <property type="entry name" value="F-box domain"/>
    <property type="match status" value="1"/>
</dbReference>
<keyword evidence="4" id="KW-1185">Reference proteome</keyword>
<organism evidence="3 4">
    <name type="scientific">Sphagnum jensenii</name>
    <dbReference type="NCBI Taxonomy" id="128206"/>
    <lineage>
        <taxon>Eukaryota</taxon>
        <taxon>Viridiplantae</taxon>
        <taxon>Streptophyta</taxon>
        <taxon>Embryophyta</taxon>
        <taxon>Bryophyta</taxon>
        <taxon>Sphagnophytina</taxon>
        <taxon>Sphagnopsida</taxon>
        <taxon>Sphagnales</taxon>
        <taxon>Sphagnaceae</taxon>
        <taxon>Sphagnum</taxon>
    </lineage>
</organism>
<dbReference type="PROSITE" id="PS50181">
    <property type="entry name" value="FBOX"/>
    <property type="match status" value="1"/>
</dbReference>
<dbReference type="InterPro" id="IPR032675">
    <property type="entry name" value="LRR_dom_sf"/>
</dbReference>
<gene>
    <name evidence="3" type="ORF">CSSPJE1EN1_LOCUS23249</name>
</gene>
<name>A0ABP0XHD8_9BRYO</name>
<dbReference type="Pfam" id="PF00646">
    <property type="entry name" value="F-box"/>
    <property type="match status" value="1"/>
</dbReference>
<feature type="domain" description="F-box" evidence="2">
    <location>
        <begin position="32"/>
        <end position="79"/>
    </location>
</feature>
<dbReference type="InterPro" id="IPR001810">
    <property type="entry name" value="F-box_dom"/>
</dbReference>
<dbReference type="SUPFAM" id="SSF52047">
    <property type="entry name" value="RNI-like"/>
    <property type="match status" value="1"/>
</dbReference>
<dbReference type="Proteomes" id="UP001497444">
    <property type="component" value="Chromosome 8"/>
</dbReference>
<evidence type="ECO:0000256" key="1">
    <source>
        <dbReference type="SAM" id="MobiDB-lite"/>
    </source>
</evidence>
<evidence type="ECO:0000313" key="3">
    <source>
        <dbReference type="EMBL" id="CAK9277771.1"/>
    </source>
</evidence>
<protein>
    <recommendedName>
        <fullName evidence="2">F-box domain-containing protein</fullName>
    </recommendedName>
</protein>
<reference evidence="3" key="1">
    <citation type="submission" date="2024-02" db="EMBL/GenBank/DDBJ databases">
        <authorList>
            <consortium name="ELIXIR-Norway"/>
            <consortium name="Elixir Norway"/>
        </authorList>
    </citation>
    <scope>NUCLEOTIDE SEQUENCE</scope>
</reference>
<feature type="compositionally biased region" description="Low complexity" evidence="1">
    <location>
        <begin position="1"/>
        <end position="22"/>
    </location>
</feature>
<proteinExistence type="predicted"/>